<evidence type="ECO:0000259" key="5">
    <source>
        <dbReference type="PROSITE" id="PS51736"/>
    </source>
</evidence>
<dbReference type="SMART" id="SM00857">
    <property type="entry name" value="Resolvase"/>
    <property type="match status" value="1"/>
</dbReference>
<name>A0ABV4IHR0_9BURK</name>
<dbReference type="SUPFAM" id="SSF53041">
    <property type="entry name" value="Resolvase-like"/>
    <property type="match status" value="1"/>
</dbReference>
<accession>A0ABV4IHR0</accession>
<evidence type="ECO:0000256" key="1">
    <source>
        <dbReference type="ARBA" id="ARBA00009913"/>
    </source>
</evidence>
<comment type="caution">
    <text evidence="6">The sequence shown here is derived from an EMBL/GenBank/DDBJ whole genome shotgun (WGS) entry which is preliminary data.</text>
</comment>
<organism evidence="6 7">
    <name type="scientific">Comamonas jiangduensis</name>
    <dbReference type="NCBI Taxonomy" id="1194168"/>
    <lineage>
        <taxon>Bacteria</taxon>
        <taxon>Pseudomonadati</taxon>
        <taxon>Pseudomonadota</taxon>
        <taxon>Betaproteobacteria</taxon>
        <taxon>Burkholderiales</taxon>
        <taxon>Comamonadaceae</taxon>
        <taxon>Comamonas</taxon>
    </lineage>
</organism>
<dbReference type="Pfam" id="PF02796">
    <property type="entry name" value="HTH_7"/>
    <property type="match status" value="1"/>
</dbReference>
<dbReference type="RefSeq" id="WP_370893768.1">
    <property type="nucleotide sequence ID" value="NZ_JBGJLR010000020.1"/>
</dbReference>
<dbReference type="CDD" id="cd03768">
    <property type="entry name" value="SR_ResInv"/>
    <property type="match status" value="1"/>
</dbReference>
<dbReference type="PANTHER" id="PTHR30461:SF2">
    <property type="entry name" value="SERINE RECOMBINASE PINE-RELATED"/>
    <property type="match status" value="1"/>
</dbReference>
<evidence type="ECO:0000313" key="7">
    <source>
        <dbReference type="Proteomes" id="UP001567350"/>
    </source>
</evidence>
<dbReference type="InterPro" id="IPR050639">
    <property type="entry name" value="SSR_resolvase"/>
</dbReference>
<keyword evidence="3" id="KW-0238">DNA-binding</keyword>
<evidence type="ECO:0000256" key="3">
    <source>
        <dbReference type="ARBA" id="ARBA00023125"/>
    </source>
</evidence>
<dbReference type="InterPro" id="IPR006119">
    <property type="entry name" value="Resolv_N"/>
</dbReference>
<dbReference type="InterPro" id="IPR006118">
    <property type="entry name" value="Recombinase_CS"/>
</dbReference>
<dbReference type="PANTHER" id="PTHR30461">
    <property type="entry name" value="DNA-INVERTASE FROM LAMBDOID PROPHAGE"/>
    <property type="match status" value="1"/>
</dbReference>
<gene>
    <name evidence="6" type="ORF">ACBP88_14870</name>
</gene>
<dbReference type="InterPro" id="IPR009057">
    <property type="entry name" value="Homeodomain-like_sf"/>
</dbReference>
<reference evidence="6 7" key="1">
    <citation type="submission" date="2024-08" db="EMBL/GenBank/DDBJ databases">
        <authorList>
            <person name="Feng Z."/>
            <person name="Ronholm J."/>
        </authorList>
    </citation>
    <scope>NUCLEOTIDE SEQUENCE [LARGE SCALE GENOMIC DNA]</scope>
    <source>
        <strain evidence="6 7">4-AB0-8</strain>
    </source>
</reference>
<dbReference type="InterPro" id="IPR006120">
    <property type="entry name" value="Resolvase_HTH_dom"/>
</dbReference>
<keyword evidence="7" id="KW-1185">Reference proteome</keyword>
<dbReference type="EMBL" id="JBGJLR010000020">
    <property type="protein sequence ID" value="MEZ2740711.1"/>
    <property type="molecule type" value="Genomic_DNA"/>
</dbReference>
<proteinExistence type="inferred from homology"/>
<evidence type="ECO:0000256" key="4">
    <source>
        <dbReference type="ARBA" id="ARBA00023172"/>
    </source>
</evidence>
<comment type="similarity">
    <text evidence="1">Belongs to the site-specific recombinase resolvase family.</text>
</comment>
<evidence type="ECO:0000256" key="2">
    <source>
        <dbReference type="ARBA" id="ARBA00022908"/>
    </source>
</evidence>
<dbReference type="Proteomes" id="UP001567350">
    <property type="component" value="Unassembled WGS sequence"/>
</dbReference>
<dbReference type="Gene3D" id="1.10.10.60">
    <property type="entry name" value="Homeodomain-like"/>
    <property type="match status" value="1"/>
</dbReference>
<evidence type="ECO:0000313" key="6">
    <source>
        <dbReference type="EMBL" id="MEZ2740711.1"/>
    </source>
</evidence>
<dbReference type="PROSITE" id="PS51736">
    <property type="entry name" value="RECOMBINASES_3"/>
    <property type="match status" value="1"/>
</dbReference>
<keyword evidence="2" id="KW-0229">DNA integration</keyword>
<protein>
    <submittedName>
        <fullName evidence="6">Recombinase family protein</fullName>
    </submittedName>
</protein>
<dbReference type="Pfam" id="PF00239">
    <property type="entry name" value="Resolvase"/>
    <property type="match status" value="1"/>
</dbReference>
<sequence length="200" mass="22047">MSARVYGYGRVSTAEQTTENQRQELESLGHELQAQRWFSDTISGKVPAKERPQFSKLLERMEAGDLLLVSKLDRLGRDMIDVLQTLKTLEERSIRVKVNALGDVDLTSAAGKVTVRVLAAVAEMERDLLVERTQAGLARAKAEGKQLGRPTKTTEEQRHAIRARLNEGVSVSQAARDYGISRASVIAIRDSAPVATETFA</sequence>
<keyword evidence="4" id="KW-0233">DNA recombination</keyword>
<dbReference type="CDD" id="cd00569">
    <property type="entry name" value="HTH_Hin_like"/>
    <property type="match status" value="1"/>
</dbReference>
<dbReference type="InterPro" id="IPR036162">
    <property type="entry name" value="Resolvase-like_N_sf"/>
</dbReference>
<dbReference type="Gene3D" id="3.40.50.1390">
    <property type="entry name" value="Resolvase, N-terminal catalytic domain"/>
    <property type="match status" value="1"/>
</dbReference>
<dbReference type="SUPFAM" id="SSF46689">
    <property type="entry name" value="Homeodomain-like"/>
    <property type="match status" value="1"/>
</dbReference>
<feature type="domain" description="Resolvase/invertase-type recombinase catalytic" evidence="5">
    <location>
        <begin position="4"/>
        <end position="144"/>
    </location>
</feature>
<dbReference type="PROSITE" id="PS00398">
    <property type="entry name" value="RECOMBINASES_2"/>
    <property type="match status" value="1"/>
</dbReference>